<organism evidence="1 2">
    <name type="scientific">Hesseltinella vesiculosa</name>
    <dbReference type="NCBI Taxonomy" id="101127"/>
    <lineage>
        <taxon>Eukaryota</taxon>
        <taxon>Fungi</taxon>
        <taxon>Fungi incertae sedis</taxon>
        <taxon>Mucoromycota</taxon>
        <taxon>Mucoromycotina</taxon>
        <taxon>Mucoromycetes</taxon>
        <taxon>Mucorales</taxon>
        <taxon>Cunninghamellaceae</taxon>
        <taxon>Hesseltinella</taxon>
    </lineage>
</organism>
<evidence type="ECO:0000313" key="2">
    <source>
        <dbReference type="Proteomes" id="UP000242146"/>
    </source>
</evidence>
<comment type="caution">
    <text evidence="1">The sequence shown here is derived from an EMBL/GenBank/DDBJ whole genome shotgun (WGS) entry which is preliminary data.</text>
</comment>
<reference evidence="1 2" key="1">
    <citation type="submission" date="2016-07" db="EMBL/GenBank/DDBJ databases">
        <title>Pervasive Adenine N6-methylation of Active Genes in Fungi.</title>
        <authorList>
            <consortium name="DOE Joint Genome Institute"/>
            <person name="Mondo S.J."/>
            <person name="Dannebaum R.O."/>
            <person name="Kuo R.C."/>
            <person name="Labutti K."/>
            <person name="Haridas S."/>
            <person name="Kuo A."/>
            <person name="Salamov A."/>
            <person name="Ahrendt S.R."/>
            <person name="Lipzen A."/>
            <person name="Sullivan W."/>
            <person name="Andreopoulos W.B."/>
            <person name="Clum A."/>
            <person name="Lindquist E."/>
            <person name="Daum C."/>
            <person name="Ramamoorthy G.K."/>
            <person name="Gryganskyi A."/>
            <person name="Culley D."/>
            <person name="Magnuson J.K."/>
            <person name="James T.Y."/>
            <person name="O'Malley M.A."/>
            <person name="Stajich J.E."/>
            <person name="Spatafora J.W."/>
            <person name="Visel A."/>
            <person name="Grigoriev I.V."/>
        </authorList>
    </citation>
    <scope>NUCLEOTIDE SEQUENCE [LARGE SCALE GENOMIC DNA]</scope>
    <source>
        <strain evidence="1 2">NRRL 3301</strain>
    </source>
</reference>
<proteinExistence type="predicted"/>
<protein>
    <submittedName>
        <fullName evidence="1">Uncharacterized protein</fullName>
    </submittedName>
</protein>
<sequence>MLRKFLQDGSSCQDCWQGHFVWHHLYLFTSPWCDQFIRGSYKMDHRVKIAGKVTLFGTTFTSSQVHGATSSYVAVKEVDADGNVYLRPGKVATFFLQEVVVNGTKKDHQLAMVCWLRKPPHDYTIFRKHGLEAWMINDLALDASSVVPVAKIHSNVILKSLPFRNTVAVCFLPRKIYYE</sequence>
<dbReference type="EMBL" id="MCGT01000044">
    <property type="protein sequence ID" value="ORX45066.1"/>
    <property type="molecule type" value="Genomic_DNA"/>
</dbReference>
<keyword evidence="2" id="KW-1185">Reference proteome</keyword>
<dbReference type="Proteomes" id="UP000242146">
    <property type="component" value="Unassembled WGS sequence"/>
</dbReference>
<accession>A0A1X2G4U1</accession>
<gene>
    <name evidence="1" type="ORF">DM01DRAFT_1174781</name>
</gene>
<dbReference type="AlphaFoldDB" id="A0A1X2G4U1"/>
<name>A0A1X2G4U1_9FUNG</name>
<evidence type="ECO:0000313" key="1">
    <source>
        <dbReference type="EMBL" id="ORX45066.1"/>
    </source>
</evidence>